<reference evidence="2 3" key="1">
    <citation type="submission" date="2019-03" db="EMBL/GenBank/DDBJ databases">
        <title>Genomic Encyclopedia of Type Strains, Phase IV (KMG-IV): sequencing the most valuable type-strain genomes for metagenomic binning, comparative biology and taxonomic classification.</title>
        <authorList>
            <person name="Goeker M."/>
        </authorList>
    </citation>
    <scope>NUCLEOTIDE SEQUENCE [LARGE SCALE GENOMIC DNA]</scope>
    <source>
        <strain evidence="2 3">DSM 100309</strain>
    </source>
</reference>
<dbReference type="AlphaFoldDB" id="A0A4R3Y5T6"/>
<dbReference type="Proteomes" id="UP000295367">
    <property type="component" value="Unassembled WGS sequence"/>
</dbReference>
<comment type="caution">
    <text evidence="2">The sequence shown here is derived from an EMBL/GenBank/DDBJ whole genome shotgun (WGS) entry which is preliminary data.</text>
</comment>
<proteinExistence type="predicted"/>
<organism evidence="2 3">
    <name type="scientific">Sulfurirhabdus autotrophica</name>
    <dbReference type="NCBI Taxonomy" id="1706046"/>
    <lineage>
        <taxon>Bacteria</taxon>
        <taxon>Pseudomonadati</taxon>
        <taxon>Pseudomonadota</taxon>
        <taxon>Betaproteobacteria</taxon>
        <taxon>Nitrosomonadales</taxon>
        <taxon>Sulfuricellaceae</taxon>
        <taxon>Sulfurirhabdus</taxon>
    </lineage>
</organism>
<keyword evidence="1" id="KW-1133">Transmembrane helix</keyword>
<dbReference type="EMBL" id="SMCO01000008">
    <property type="protein sequence ID" value="TCV85824.1"/>
    <property type="molecule type" value="Genomic_DNA"/>
</dbReference>
<protein>
    <submittedName>
        <fullName evidence="2">Uncharacterized protein</fullName>
    </submittedName>
</protein>
<keyword evidence="1" id="KW-0472">Membrane</keyword>
<sequence length="46" mass="5109">MLPNGVLIAMGIFIMFGLCVLAFTIYTAKKTNHRKNNKEISDHVAS</sequence>
<feature type="transmembrane region" description="Helical" evidence="1">
    <location>
        <begin position="6"/>
        <end position="28"/>
    </location>
</feature>
<gene>
    <name evidence="2" type="ORF">EDC63_10832</name>
</gene>
<accession>A0A4R3Y5T6</accession>
<evidence type="ECO:0000313" key="3">
    <source>
        <dbReference type="Proteomes" id="UP000295367"/>
    </source>
</evidence>
<keyword evidence="3" id="KW-1185">Reference proteome</keyword>
<name>A0A4R3Y5T6_9PROT</name>
<evidence type="ECO:0000256" key="1">
    <source>
        <dbReference type="SAM" id="Phobius"/>
    </source>
</evidence>
<evidence type="ECO:0000313" key="2">
    <source>
        <dbReference type="EMBL" id="TCV85824.1"/>
    </source>
</evidence>
<keyword evidence="1" id="KW-0812">Transmembrane</keyword>